<keyword evidence="10" id="KW-0275">Fatty acid biosynthesis</keyword>
<dbReference type="OrthoDB" id="417891at2759"/>
<evidence type="ECO:0000256" key="17">
    <source>
        <dbReference type="ARBA" id="ARBA00049108"/>
    </source>
</evidence>
<dbReference type="GO" id="GO:0019166">
    <property type="term" value="F:trans-2-enoyl-CoA reductase (NADPH) activity"/>
    <property type="evidence" value="ECO:0007669"/>
    <property type="project" value="UniProtKB-EC"/>
</dbReference>
<dbReference type="EC" id="1.3.1.38" evidence="13"/>
<evidence type="ECO:0000256" key="6">
    <source>
        <dbReference type="ARBA" id="ARBA00022857"/>
    </source>
</evidence>
<comment type="pathway">
    <text evidence="2">Lipid metabolism.</text>
</comment>
<reference evidence="21 22" key="1">
    <citation type="journal article" date="2018" name="Sci. Rep.">
        <title>Comparative analysis of the Pocillopora damicornis genome highlights role of immune system in coral evolution.</title>
        <authorList>
            <person name="Cunning R."/>
            <person name="Bay R.A."/>
            <person name="Gillette P."/>
            <person name="Baker A.C."/>
            <person name="Traylor-Knowles N."/>
        </authorList>
    </citation>
    <scope>NUCLEOTIDE SEQUENCE [LARGE SCALE GENOMIC DNA]</scope>
    <source>
        <strain evidence="21">RSMAS</strain>
        <tissue evidence="21">Whole animal</tissue>
    </source>
</reference>
<dbReference type="Proteomes" id="UP000275408">
    <property type="component" value="Unassembled WGS sequence"/>
</dbReference>
<evidence type="ECO:0000256" key="12">
    <source>
        <dbReference type="ARBA" id="ARBA00038622"/>
    </source>
</evidence>
<evidence type="ECO:0000256" key="18">
    <source>
        <dbReference type="ARBA" id="ARBA00049251"/>
    </source>
</evidence>
<evidence type="ECO:0000256" key="13">
    <source>
        <dbReference type="ARBA" id="ARBA00038849"/>
    </source>
</evidence>
<dbReference type="PRINTS" id="PR00081">
    <property type="entry name" value="GDHRDH"/>
</dbReference>
<dbReference type="Pfam" id="PF13561">
    <property type="entry name" value="adh_short_C2"/>
    <property type="match status" value="1"/>
</dbReference>
<dbReference type="InterPro" id="IPR052388">
    <property type="entry name" value="Peroxisomal_t2-enoyl-CoA_red"/>
</dbReference>
<comment type="catalytic activity">
    <reaction evidence="20">
        <text>(2E)-octenoyl-CoA + NADPH + H(+) = octanoyl-CoA + NADP(+)</text>
        <dbReference type="Rhea" id="RHEA:44952"/>
        <dbReference type="ChEBI" id="CHEBI:15378"/>
        <dbReference type="ChEBI" id="CHEBI:57386"/>
        <dbReference type="ChEBI" id="CHEBI:57783"/>
        <dbReference type="ChEBI" id="CHEBI:58349"/>
        <dbReference type="ChEBI" id="CHEBI:62242"/>
    </reaction>
    <physiologicalReaction direction="left-to-right" evidence="20">
        <dbReference type="Rhea" id="RHEA:44953"/>
    </physiologicalReaction>
</comment>
<dbReference type="GO" id="GO:0005777">
    <property type="term" value="C:peroxisome"/>
    <property type="evidence" value="ECO:0007669"/>
    <property type="project" value="UniProtKB-SubCell"/>
</dbReference>
<gene>
    <name evidence="21" type="ORF">pdam_00007077</name>
</gene>
<comment type="catalytic activity">
    <reaction evidence="18">
        <text>a (2E)-enoyl-CoA + NADPH + H(+) = a 2,3-saturated acyl-CoA + NADP(+)</text>
        <dbReference type="Rhea" id="RHEA:33763"/>
        <dbReference type="ChEBI" id="CHEBI:15378"/>
        <dbReference type="ChEBI" id="CHEBI:57783"/>
        <dbReference type="ChEBI" id="CHEBI:58349"/>
        <dbReference type="ChEBI" id="CHEBI:58856"/>
        <dbReference type="ChEBI" id="CHEBI:65111"/>
        <dbReference type="EC" id="1.3.1.38"/>
    </reaction>
    <physiologicalReaction direction="left-to-right" evidence="18">
        <dbReference type="Rhea" id="RHEA:33764"/>
    </physiologicalReaction>
</comment>
<evidence type="ECO:0000256" key="7">
    <source>
        <dbReference type="ARBA" id="ARBA00023002"/>
    </source>
</evidence>
<comment type="subunit">
    <text evidence="12">Interacts with PEX5, probably required to target it into peroxisomes.</text>
</comment>
<dbReference type="OMA" id="GYRICIN"/>
<dbReference type="STRING" id="46731.A0A3M6T904"/>
<dbReference type="PANTHER" id="PTHR24317">
    <property type="entry name" value="PEROXISOMAL TRANS-2-ENOYL-COA REDUCTASE"/>
    <property type="match status" value="1"/>
</dbReference>
<comment type="catalytic activity">
    <reaction evidence="17">
        <text>(2E)-hexenoyl-CoA + NADPH + H(+) = hexanoyl-CoA + NADP(+)</text>
        <dbReference type="Rhea" id="RHEA:44956"/>
        <dbReference type="ChEBI" id="CHEBI:15378"/>
        <dbReference type="ChEBI" id="CHEBI:57783"/>
        <dbReference type="ChEBI" id="CHEBI:58349"/>
        <dbReference type="ChEBI" id="CHEBI:62077"/>
        <dbReference type="ChEBI" id="CHEBI:62620"/>
    </reaction>
    <physiologicalReaction direction="left-to-right" evidence="17">
        <dbReference type="Rhea" id="RHEA:44957"/>
    </physiologicalReaction>
</comment>
<evidence type="ECO:0000256" key="2">
    <source>
        <dbReference type="ARBA" id="ARBA00005189"/>
    </source>
</evidence>
<evidence type="ECO:0000256" key="8">
    <source>
        <dbReference type="ARBA" id="ARBA00023098"/>
    </source>
</evidence>
<keyword evidence="4" id="KW-0597">Phosphoprotein</keyword>
<comment type="function">
    <text evidence="11">Participates in chain elongation of fatty acids. Catalyzes the reduction of trans-2-enoyl-CoAs of varying chain lengths from 6:1 to 16:1, having maximum activity with 10:1 CoA. Has no 2,4-dienoyl-CoA reductase activity.</text>
</comment>
<organism evidence="21 22">
    <name type="scientific">Pocillopora damicornis</name>
    <name type="common">Cauliflower coral</name>
    <name type="synonym">Millepora damicornis</name>
    <dbReference type="NCBI Taxonomy" id="46731"/>
    <lineage>
        <taxon>Eukaryota</taxon>
        <taxon>Metazoa</taxon>
        <taxon>Cnidaria</taxon>
        <taxon>Anthozoa</taxon>
        <taxon>Hexacorallia</taxon>
        <taxon>Scleractinia</taxon>
        <taxon>Astrocoeniina</taxon>
        <taxon>Pocilloporidae</taxon>
        <taxon>Pocillopora</taxon>
    </lineage>
</organism>
<dbReference type="InterPro" id="IPR036291">
    <property type="entry name" value="NAD(P)-bd_dom_sf"/>
</dbReference>
<sequence>MMSVFRPGLFEGKVTIVTGGGTGIGKAIARELLYLGSKVVIASRNEERLKRTAEELCRYVQPSSTGEVKVVPCNIRDEKQVTNLMEETLSSYGKIDFLVNNGGGQFMSPVANMSLKGWKAVVDTNLNGTFLCCKEAFRLWMCKNGGSIVNIIVDMSKGFPGLAHSGAARAGVHNLTMSLAVEWIRFGVRINCVAPGVVYSDTAAQNYPDPELFQRMANMLPAKRCGTTAEVAGAVSFLLSPAAAYVTGTTIDVDGASSKVFVSNIPTADECSLPEFTWKDDSIPPSKL</sequence>
<dbReference type="SUPFAM" id="SSF51735">
    <property type="entry name" value="NAD(P)-binding Rossmann-fold domains"/>
    <property type="match status" value="1"/>
</dbReference>
<keyword evidence="9" id="KW-0576">Peroxisome</keyword>
<keyword evidence="6" id="KW-0521">NADP</keyword>
<accession>A0A3M6T904</accession>
<evidence type="ECO:0000256" key="15">
    <source>
        <dbReference type="ARBA" id="ARBA00047570"/>
    </source>
</evidence>
<comment type="caution">
    <text evidence="21">The sequence shown here is derived from an EMBL/GenBank/DDBJ whole genome shotgun (WGS) entry which is preliminary data.</text>
</comment>
<keyword evidence="3" id="KW-0444">Lipid biosynthesis</keyword>
<dbReference type="EMBL" id="RCHS01004067">
    <property type="protein sequence ID" value="RMX37895.1"/>
    <property type="molecule type" value="Genomic_DNA"/>
</dbReference>
<dbReference type="Gene3D" id="3.40.50.720">
    <property type="entry name" value="NAD(P)-binding Rossmann-like Domain"/>
    <property type="match status" value="1"/>
</dbReference>
<keyword evidence="22" id="KW-1185">Reference proteome</keyword>
<evidence type="ECO:0000313" key="22">
    <source>
        <dbReference type="Proteomes" id="UP000275408"/>
    </source>
</evidence>
<evidence type="ECO:0000256" key="10">
    <source>
        <dbReference type="ARBA" id="ARBA00023160"/>
    </source>
</evidence>
<evidence type="ECO:0000256" key="14">
    <source>
        <dbReference type="ARBA" id="ARBA00041063"/>
    </source>
</evidence>
<evidence type="ECO:0000256" key="4">
    <source>
        <dbReference type="ARBA" id="ARBA00022553"/>
    </source>
</evidence>
<dbReference type="InterPro" id="IPR002347">
    <property type="entry name" value="SDR_fam"/>
</dbReference>
<comment type="catalytic activity">
    <reaction evidence="19">
        <text>(2E)-decenoyl-CoA + NADPH + H(+) = decanoyl-CoA + NADP(+)</text>
        <dbReference type="Rhea" id="RHEA:44960"/>
        <dbReference type="ChEBI" id="CHEBI:15378"/>
        <dbReference type="ChEBI" id="CHEBI:57783"/>
        <dbReference type="ChEBI" id="CHEBI:58349"/>
        <dbReference type="ChEBI" id="CHEBI:61406"/>
        <dbReference type="ChEBI" id="CHEBI:61430"/>
    </reaction>
    <physiologicalReaction direction="left-to-right" evidence="19">
        <dbReference type="Rhea" id="RHEA:44961"/>
    </physiologicalReaction>
</comment>
<keyword evidence="5" id="KW-0276">Fatty acid metabolism</keyword>
<proteinExistence type="predicted"/>
<evidence type="ECO:0000256" key="20">
    <source>
        <dbReference type="ARBA" id="ARBA00049559"/>
    </source>
</evidence>
<evidence type="ECO:0000256" key="11">
    <source>
        <dbReference type="ARBA" id="ARBA00037124"/>
    </source>
</evidence>
<dbReference type="GO" id="GO:0033306">
    <property type="term" value="P:phytol metabolic process"/>
    <property type="evidence" value="ECO:0007669"/>
    <property type="project" value="TreeGrafter"/>
</dbReference>
<comment type="catalytic activity">
    <reaction evidence="15">
        <text>(2E)-dodecenoyl-CoA + NADPH + H(+) = dodecanoyl-CoA + NADP(+)</text>
        <dbReference type="Rhea" id="RHEA:44964"/>
        <dbReference type="ChEBI" id="CHEBI:15378"/>
        <dbReference type="ChEBI" id="CHEBI:57330"/>
        <dbReference type="ChEBI" id="CHEBI:57375"/>
        <dbReference type="ChEBI" id="CHEBI:57783"/>
        <dbReference type="ChEBI" id="CHEBI:58349"/>
    </reaction>
    <physiologicalReaction direction="left-to-right" evidence="15">
        <dbReference type="Rhea" id="RHEA:44965"/>
    </physiologicalReaction>
</comment>
<protein>
    <recommendedName>
        <fullName evidence="14">Peroxisomal trans-2-enoyl-CoA reductase</fullName>
        <ecNumber evidence="13">1.3.1.38</ecNumber>
    </recommendedName>
</protein>
<comment type="subcellular location">
    <subcellularLocation>
        <location evidence="1">Peroxisome</location>
    </subcellularLocation>
</comment>
<name>A0A3M6T904_POCDA</name>
<dbReference type="GO" id="GO:0006633">
    <property type="term" value="P:fatty acid biosynthetic process"/>
    <property type="evidence" value="ECO:0007669"/>
    <property type="project" value="UniProtKB-KW"/>
</dbReference>
<dbReference type="AlphaFoldDB" id="A0A3M6T904"/>
<dbReference type="PANTHER" id="PTHR24317:SF7">
    <property type="entry name" value="PEROXISOMAL TRANS-2-ENOYL-COA REDUCTASE"/>
    <property type="match status" value="1"/>
</dbReference>
<evidence type="ECO:0000313" key="21">
    <source>
        <dbReference type="EMBL" id="RMX37895.1"/>
    </source>
</evidence>
<evidence type="ECO:0000256" key="1">
    <source>
        <dbReference type="ARBA" id="ARBA00004275"/>
    </source>
</evidence>
<keyword evidence="7" id="KW-0560">Oxidoreductase</keyword>
<dbReference type="FunFam" id="3.40.50.720:FF:000335">
    <property type="entry name" value="Peroxisomal trans-2-enoyl-CoA reductase"/>
    <property type="match status" value="1"/>
</dbReference>
<evidence type="ECO:0000256" key="19">
    <source>
        <dbReference type="ARBA" id="ARBA00049386"/>
    </source>
</evidence>
<keyword evidence="8" id="KW-0443">Lipid metabolism</keyword>
<evidence type="ECO:0000256" key="3">
    <source>
        <dbReference type="ARBA" id="ARBA00022516"/>
    </source>
</evidence>
<evidence type="ECO:0000256" key="5">
    <source>
        <dbReference type="ARBA" id="ARBA00022832"/>
    </source>
</evidence>
<evidence type="ECO:0000256" key="16">
    <source>
        <dbReference type="ARBA" id="ARBA00048686"/>
    </source>
</evidence>
<evidence type="ECO:0000256" key="9">
    <source>
        <dbReference type="ARBA" id="ARBA00023140"/>
    </source>
</evidence>
<comment type="catalytic activity">
    <reaction evidence="16">
        <text>(2E)-tetradecenoyl-CoA + NADPH + H(+) = tetradecanoyl-CoA + NADP(+)</text>
        <dbReference type="Rhea" id="RHEA:44968"/>
        <dbReference type="ChEBI" id="CHEBI:15378"/>
        <dbReference type="ChEBI" id="CHEBI:57385"/>
        <dbReference type="ChEBI" id="CHEBI:57783"/>
        <dbReference type="ChEBI" id="CHEBI:58349"/>
        <dbReference type="ChEBI" id="CHEBI:61405"/>
    </reaction>
    <physiologicalReaction direction="left-to-right" evidence="16">
        <dbReference type="Rhea" id="RHEA:44969"/>
    </physiologicalReaction>
</comment>